<gene>
    <name evidence="3" type="primary">treY</name>
    <name evidence="3" type="ORF">WMN62_10835</name>
</gene>
<evidence type="ECO:0000313" key="4">
    <source>
        <dbReference type="Proteomes" id="UP001370299"/>
    </source>
</evidence>
<dbReference type="GO" id="GO:0047470">
    <property type="term" value="F:(1,4)-alpha-D-glucan 1-alpha-D-glucosylmutase activity"/>
    <property type="evidence" value="ECO:0007669"/>
    <property type="project" value="UniProtKB-EC"/>
</dbReference>
<dbReference type="Pfam" id="PF00128">
    <property type="entry name" value="Alpha-amylase"/>
    <property type="match status" value="1"/>
</dbReference>
<dbReference type="InterPro" id="IPR017853">
    <property type="entry name" value="GH"/>
</dbReference>
<protein>
    <submittedName>
        <fullName evidence="3">Malto-oligosyltrehalose synthase</fullName>
        <ecNumber evidence="3">5.4.99.15</ecNumber>
    </submittedName>
</protein>
<feature type="compositionally biased region" description="Polar residues" evidence="1">
    <location>
        <begin position="809"/>
        <end position="822"/>
    </location>
</feature>
<feature type="region of interest" description="Disordered" evidence="1">
    <location>
        <begin position="792"/>
        <end position="823"/>
    </location>
</feature>
<sequence>MSAGAPGTGRRVPVSTYRLQVSADFDLAAARDLVDYVHDLGADWLYLSPVLQSEPGSNHGYDVVDHTHVDTDRGGDEALRVLAEAAHAVGLGVLVDVVPNHVGVATPEVNPWWWSLLELGQGSPVAWAFDVDWDAGDGKVRVPVLDDRLLDAVSLDTSDPERPVLRVGETAYPTAPGTAHPGDSVEAVHELQHYAFVHWKRADHELNYRRFFAVNTLAAIRVEEPEVFAASHGVIGAWFRDGLVDGLRIDHPDGLYDPAGYLQDLAELTGGAYTLVEKILEPGEELPSSWPVDGTTGYDALGILDRVLVDPAGEPTLTAASGAEPADWQQLTHDTRRGIADGILGSEVERLARLLAPVAAGADAITHERLVDALAEVVASFDVYRTYLPEGAHHLIAALERAAEARPDLDDVIDRIAPALVDPENAAAVRLQQTSGMVMAKGVEDTAFYRTSRLTSLSEVGSDPSVFAVSVADFHQAQRDRLGSWPHTMTTLTTHDTKRSEDTRARIAVLADLGSEWADTLDRLQSLVPLEDRVFADLLWQAIVGARPASRERLHAYAEKASREAGDSTTWTEPDTAFEERMHALVDAAFDEPAVVAVLDALDERIDAAGWSNGLAQKLVQLTAPGVPDVYQGTEFWDRSLVDPDNRRAVDYAERRHVLAEIDGPDDDGPEDLPAIGIDGAAKLLVTARALRLRRDHPELFTRYLALEATGSAADHVVAFDRGGAVTVATRLPIGLERVGGWGDTLVHAVPVDRVDLLTGRSFPASRGIALADLLTTYPVALLVPAATVGEPGHADTVTDASDAERASRSTAGTAPATTESDAQAEIDILEGHA</sequence>
<dbReference type="Gene3D" id="3.20.20.80">
    <property type="entry name" value="Glycosidases"/>
    <property type="match status" value="1"/>
</dbReference>
<dbReference type="SUPFAM" id="SSF51445">
    <property type="entry name" value="(Trans)glycosidases"/>
    <property type="match status" value="1"/>
</dbReference>
<dbReference type="InterPro" id="IPR012767">
    <property type="entry name" value="Trehalose_TreY"/>
</dbReference>
<comment type="caution">
    <text evidence="3">The sequence shown here is derived from an EMBL/GenBank/DDBJ whole genome shotgun (WGS) entry which is preliminary data.</text>
</comment>
<keyword evidence="3" id="KW-0413">Isomerase</keyword>
<dbReference type="PANTHER" id="PTHR10357:SF216">
    <property type="entry name" value="MALTOOLIGOSYL TREHALOSE SYNTHASE-RELATED"/>
    <property type="match status" value="1"/>
</dbReference>
<accession>A0ABU8YBR6</accession>
<organism evidence="3 4">
    <name type="scientific">Curtobacterium citreum</name>
    <dbReference type="NCBI Taxonomy" id="2036"/>
    <lineage>
        <taxon>Bacteria</taxon>
        <taxon>Bacillati</taxon>
        <taxon>Actinomycetota</taxon>
        <taxon>Actinomycetes</taxon>
        <taxon>Micrococcales</taxon>
        <taxon>Microbacteriaceae</taxon>
        <taxon>Curtobacterium</taxon>
    </lineage>
</organism>
<evidence type="ECO:0000259" key="2">
    <source>
        <dbReference type="SMART" id="SM00642"/>
    </source>
</evidence>
<dbReference type="RefSeq" id="WP_340196429.1">
    <property type="nucleotide sequence ID" value="NZ_JBBKAP010000032.1"/>
</dbReference>
<evidence type="ECO:0000313" key="3">
    <source>
        <dbReference type="EMBL" id="MEK0171966.1"/>
    </source>
</evidence>
<proteinExistence type="predicted"/>
<keyword evidence="4" id="KW-1185">Reference proteome</keyword>
<dbReference type="SMART" id="SM00642">
    <property type="entry name" value="Aamy"/>
    <property type="match status" value="1"/>
</dbReference>
<dbReference type="CDD" id="cd11336">
    <property type="entry name" value="AmyAc_MTSase"/>
    <property type="match status" value="1"/>
</dbReference>
<dbReference type="EC" id="5.4.99.15" evidence="3"/>
<dbReference type="InterPro" id="IPR006047">
    <property type="entry name" value="GH13_cat_dom"/>
</dbReference>
<dbReference type="Gene3D" id="3.30.1590.10">
    <property type="entry name" value="Maltooligosyl trehalose synthase, domain 2"/>
    <property type="match status" value="1"/>
</dbReference>
<dbReference type="InterPro" id="IPR013797">
    <property type="entry name" value="Maltooligo_trehalose_synth_4"/>
</dbReference>
<dbReference type="Gene3D" id="1.10.150.200">
    <property type="entry name" value="Maltooligosyl trehalose synthase, domain 3"/>
    <property type="match status" value="1"/>
</dbReference>
<dbReference type="Proteomes" id="UP001370299">
    <property type="component" value="Unassembled WGS sequence"/>
</dbReference>
<evidence type="ECO:0000256" key="1">
    <source>
        <dbReference type="SAM" id="MobiDB-lite"/>
    </source>
</evidence>
<name>A0ABU8YBR6_9MICO</name>
<reference evidence="3 4" key="1">
    <citation type="submission" date="2024-03" db="EMBL/GenBank/DDBJ databases">
        <title>Whole genomes of four grape xylem sap localized bacterial endophytes.</title>
        <authorList>
            <person name="Kumar G."/>
            <person name="Savka M.A."/>
        </authorList>
    </citation>
    <scope>NUCLEOTIDE SEQUENCE [LARGE SCALE GENOMIC DNA]</scope>
    <source>
        <strain evidence="3 4">RIT_GXS8</strain>
    </source>
</reference>
<dbReference type="EMBL" id="JBBLYY010000055">
    <property type="protein sequence ID" value="MEK0171966.1"/>
    <property type="molecule type" value="Genomic_DNA"/>
</dbReference>
<dbReference type="PANTHER" id="PTHR10357">
    <property type="entry name" value="ALPHA-AMYLASE FAMILY MEMBER"/>
    <property type="match status" value="1"/>
</dbReference>
<feature type="domain" description="Glycosyl hydrolase family 13 catalytic" evidence="2">
    <location>
        <begin position="13"/>
        <end position="406"/>
    </location>
</feature>
<dbReference type="Gene3D" id="1.10.10.470">
    <property type="entry name" value="Maltooligosyl trehalose synthase, domain 4"/>
    <property type="match status" value="1"/>
</dbReference>
<dbReference type="NCBIfam" id="TIGR02401">
    <property type="entry name" value="trehalose_TreY"/>
    <property type="match status" value="1"/>
</dbReference>